<organism evidence="1 2">
    <name type="scientific">Phyllobacterium brassicacearum</name>
    <dbReference type="NCBI Taxonomy" id="314235"/>
    <lineage>
        <taxon>Bacteria</taxon>
        <taxon>Pseudomonadati</taxon>
        <taxon>Pseudomonadota</taxon>
        <taxon>Alphaproteobacteria</taxon>
        <taxon>Hyphomicrobiales</taxon>
        <taxon>Phyllobacteriaceae</taxon>
        <taxon>Phyllobacterium</taxon>
    </lineage>
</organism>
<proteinExistence type="predicted"/>
<dbReference type="Proteomes" id="UP000241444">
    <property type="component" value="Unassembled WGS sequence"/>
</dbReference>
<reference evidence="2" key="1">
    <citation type="submission" date="2017-11" db="EMBL/GenBank/DDBJ databases">
        <authorList>
            <person name="Kuznetsova I."/>
            <person name="Sazanova A."/>
            <person name="Chirak E."/>
            <person name="Safronova V."/>
            <person name="Willems A."/>
        </authorList>
    </citation>
    <scope>NUCLEOTIDE SEQUENCE [LARGE SCALE GENOMIC DNA]</scope>
    <source>
        <strain evidence="2">STM 196</strain>
    </source>
</reference>
<dbReference type="AlphaFoldDB" id="A0A2P7BWD4"/>
<sequence>MMFMHAMNFLKKIRKPVVTSEETPVKITIPPVKKPVRREVDDCDGKLRRMRQLVEQNRLI</sequence>
<dbReference type="RefSeq" id="WP_133624363.1">
    <property type="nucleotide sequence ID" value="NZ_PGGO01000001.1"/>
</dbReference>
<evidence type="ECO:0000313" key="1">
    <source>
        <dbReference type="EMBL" id="PSH70774.1"/>
    </source>
</evidence>
<keyword evidence="2" id="KW-1185">Reference proteome</keyword>
<accession>A0A2P7BWD4</accession>
<dbReference type="EMBL" id="PGGO01000001">
    <property type="protein sequence ID" value="PSH70774.1"/>
    <property type="molecule type" value="Genomic_DNA"/>
</dbReference>
<name>A0A2P7BWD4_9HYPH</name>
<evidence type="ECO:0000313" key="2">
    <source>
        <dbReference type="Proteomes" id="UP000241444"/>
    </source>
</evidence>
<comment type="caution">
    <text evidence="1">The sequence shown here is derived from an EMBL/GenBank/DDBJ whole genome shotgun (WGS) entry which is preliminary data.</text>
</comment>
<protein>
    <submittedName>
        <fullName evidence="1">Uncharacterized protein</fullName>
    </submittedName>
</protein>
<gene>
    <name evidence="1" type="ORF">CU102_01615</name>
</gene>